<evidence type="ECO:0000313" key="3">
    <source>
        <dbReference type="Proteomes" id="UP000254889"/>
    </source>
</evidence>
<evidence type="ECO:0000313" key="2">
    <source>
        <dbReference type="EMBL" id="AXK79991.1"/>
    </source>
</evidence>
<dbReference type="Proteomes" id="UP000254889">
    <property type="component" value="Chromosome"/>
</dbReference>
<accession>A0A345ZSU4</accession>
<name>A0A345ZSU4_9HYPH</name>
<keyword evidence="3" id="KW-1185">Reference proteome</keyword>
<dbReference type="KEGG" id="ptaw:DW352_05330"/>
<proteinExistence type="predicted"/>
<feature type="compositionally biased region" description="Basic and acidic residues" evidence="1">
    <location>
        <begin position="98"/>
        <end position="107"/>
    </location>
</feature>
<organism evidence="2 3">
    <name type="scientific">Pseudolabrys taiwanensis</name>
    <dbReference type="NCBI Taxonomy" id="331696"/>
    <lineage>
        <taxon>Bacteria</taxon>
        <taxon>Pseudomonadati</taxon>
        <taxon>Pseudomonadota</taxon>
        <taxon>Alphaproteobacteria</taxon>
        <taxon>Hyphomicrobiales</taxon>
        <taxon>Xanthobacteraceae</taxon>
        <taxon>Pseudolabrys</taxon>
    </lineage>
</organism>
<dbReference type="EMBL" id="CP031417">
    <property type="protein sequence ID" value="AXK79991.1"/>
    <property type="molecule type" value="Genomic_DNA"/>
</dbReference>
<reference evidence="2 3" key="1">
    <citation type="submission" date="2018-07" db="EMBL/GenBank/DDBJ databases">
        <authorList>
            <person name="Quirk P.G."/>
            <person name="Krulwich T.A."/>
        </authorList>
    </citation>
    <scope>NUCLEOTIDE SEQUENCE [LARGE SCALE GENOMIC DNA]</scope>
    <source>
        <strain evidence="2 3">CC-BB4</strain>
    </source>
</reference>
<evidence type="ECO:0000256" key="1">
    <source>
        <dbReference type="SAM" id="MobiDB-lite"/>
    </source>
</evidence>
<sequence length="107" mass="11735">MPPLQPSPAPADYVAQATRFLVNYPKLATQGALISQLKATQPPQLYDWFACVKLQDGKIYAIFYANEKVSDLREVVAVDRCPDAYSPLPPAPKPPAKKPAERKKPGA</sequence>
<protein>
    <submittedName>
        <fullName evidence="2">Uncharacterized protein</fullName>
    </submittedName>
</protein>
<dbReference type="AlphaFoldDB" id="A0A345ZSU4"/>
<feature type="region of interest" description="Disordered" evidence="1">
    <location>
        <begin position="84"/>
        <end position="107"/>
    </location>
</feature>
<gene>
    <name evidence="2" type="ORF">DW352_05330</name>
</gene>